<evidence type="ECO:0000256" key="1">
    <source>
        <dbReference type="SAM" id="MobiDB-lite"/>
    </source>
</evidence>
<organism evidence="2 3">
    <name type="scientific">Dryococelus australis</name>
    <dbReference type="NCBI Taxonomy" id="614101"/>
    <lineage>
        <taxon>Eukaryota</taxon>
        <taxon>Metazoa</taxon>
        <taxon>Ecdysozoa</taxon>
        <taxon>Arthropoda</taxon>
        <taxon>Hexapoda</taxon>
        <taxon>Insecta</taxon>
        <taxon>Pterygota</taxon>
        <taxon>Neoptera</taxon>
        <taxon>Polyneoptera</taxon>
        <taxon>Phasmatodea</taxon>
        <taxon>Verophasmatodea</taxon>
        <taxon>Anareolatae</taxon>
        <taxon>Phasmatidae</taxon>
        <taxon>Eurycanthinae</taxon>
        <taxon>Dryococelus</taxon>
    </lineage>
</organism>
<sequence>MNIGPQLYLLKTRWTLGIIDTLLMSRLPKASTSLGNGWICVTQPPHLKLGVLFCSCRGPTVAERLAISPPTNANQVQSPAGVNRAGRCHLSAGFLGDLPFPPPFQSGAAPYSPQSPSSALKTSLLKSRPNLFTHSSFCTFLSSHHTKFRPPLTCHKIVRRQPDIRRHPVNFGCFPAPDLLLDTPAFWSGKVVRGVRYDLTTALPKMLVCDSSRSRGGVAARLPASHLGEPGSIPGGVAPGFGCRNRAGRCRWLPRILGDLPFPPPAPYSPLSAHKTSMPPKSLHSTTIHSTAVEYRSGHSPI</sequence>
<gene>
    <name evidence="2" type="ORF">PR048_025304</name>
</gene>
<proteinExistence type="predicted"/>
<dbReference type="EMBL" id="JARBHB010000010">
    <property type="protein sequence ID" value="KAJ8874455.1"/>
    <property type="molecule type" value="Genomic_DNA"/>
</dbReference>
<reference evidence="2 3" key="1">
    <citation type="submission" date="2023-02" db="EMBL/GenBank/DDBJ databases">
        <title>LHISI_Scaffold_Assembly.</title>
        <authorList>
            <person name="Stuart O.P."/>
            <person name="Cleave R."/>
            <person name="Magrath M.J.L."/>
            <person name="Mikheyev A.S."/>
        </authorList>
    </citation>
    <scope>NUCLEOTIDE SEQUENCE [LARGE SCALE GENOMIC DNA]</scope>
    <source>
        <strain evidence="2">Daus_M_001</strain>
        <tissue evidence="2">Leg muscle</tissue>
    </source>
</reference>
<keyword evidence="3" id="KW-1185">Reference proteome</keyword>
<name>A0ABQ9GR16_9NEOP</name>
<evidence type="ECO:0000313" key="2">
    <source>
        <dbReference type="EMBL" id="KAJ8874455.1"/>
    </source>
</evidence>
<feature type="region of interest" description="Disordered" evidence="1">
    <location>
        <begin position="272"/>
        <end position="302"/>
    </location>
</feature>
<comment type="caution">
    <text evidence="2">The sequence shown here is derived from an EMBL/GenBank/DDBJ whole genome shotgun (WGS) entry which is preliminary data.</text>
</comment>
<accession>A0ABQ9GR16</accession>
<dbReference type="Proteomes" id="UP001159363">
    <property type="component" value="Chromosome 9"/>
</dbReference>
<protein>
    <submittedName>
        <fullName evidence="2">Uncharacterized protein</fullName>
    </submittedName>
</protein>
<evidence type="ECO:0000313" key="3">
    <source>
        <dbReference type="Proteomes" id="UP001159363"/>
    </source>
</evidence>